<reference evidence="1" key="1">
    <citation type="submission" date="2023-08" db="EMBL/GenBank/DDBJ databases">
        <title>A de novo genome assembly of Solanum verrucosum Schlechtendal, a Mexican diploid species geographically isolated from the other diploid A-genome species in potato relatives.</title>
        <authorList>
            <person name="Hosaka K."/>
        </authorList>
    </citation>
    <scope>NUCLEOTIDE SEQUENCE</scope>
    <source>
        <tissue evidence="1">Young leaves</tissue>
    </source>
</reference>
<gene>
    <name evidence="1" type="ORF">MTR67_023129</name>
</gene>
<organism evidence="1 2">
    <name type="scientific">Solanum verrucosum</name>
    <dbReference type="NCBI Taxonomy" id="315347"/>
    <lineage>
        <taxon>Eukaryota</taxon>
        <taxon>Viridiplantae</taxon>
        <taxon>Streptophyta</taxon>
        <taxon>Embryophyta</taxon>
        <taxon>Tracheophyta</taxon>
        <taxon>Spermatophyta</taxon>
        <taxon>Magnoliopsida</taxon>
        <taxon>eudicotyledons</taxon>
        <taxon>Gunneridae</taxon>
        <taxon>Pentapetalae</taxon>
        <taxon>asterids</taxon>
        <taxon>lamiids</taxon>
        <taxon>Solanales</taxon>
        <taxon>Solanaceae</taxon>
        <taxon>Solanoideae</taxon>
        <taxon>Solaneae</taxon>
        <taxon>Solanum</taxon>
    </lineage>
</organism>
<proteinExistence type="predicted"/>
<dbReference type="PANTHER" id="PTHR33248">
    <property type="entry name" value="ZINC ION-BINDING PROTEIN"/>
    <property type="match status" value="1"/>
</dbReference>
<evidence type="ECO:0000313" key="1">
    <source>
        <dbReference type="EMBL" id="WMV29744.1"/>
    </source>
</evidence>
<evidence type="ECO:0000313" key="2">
    <source>
        <dbReference type="Proteomes" id="UP001234989"/>
    </source>
</evidence>
<dbReference type="EMBL" id="CP133616">
    <property type="protein sequence ID" value="WMV29744.1"/>
    <property type="molecule type" value="Genomic_DNA"/>
</dbReference>
<evidence type="ECO:0008006" key="3">
    <source>
        <dbReference type="Google" id="ProtNLM"/>
    </source>
</evidence>
<accession>A0AAF0QSX0</accession>
<name>A0AAF0QSX0_SOLVR</name>
<sequence>RLVCLCGTPPILKISWTNDNPRCRFLGCRHYLSLFQNSCKFFNWYDQKFPSHANAMILDLLKKTKKKKNS</sequence>
<dbReference type="AlphaFoldDB" id="A0AAF0QSX0"/>
<dbReference type="Proteomes" id="UP001234989">
    <property type="component" value="Chromosome 5"/>
</dbReference>
<protein>
    <recommendedName>
        <fullName evidence="3">Zinc finger GRF-type domain-containing protein</fullName>
    </recommendedName>
</protein>
<keyword evidence="2" id="KW-1185">Reference proteome</keyword>
<feature type="non-terminal residue" evidence="1">
    <location>
        <position position="1"/>
    </location>
</feature>